<dbReference type="KEGG" id="jre:109001943"/>
<dbReference type="GeneID" id="109001943"/>
<dbReference type="PANTHER" id="PTHR34788:SF4">
    <property type="entry name" value="F15I1.22"/>
    <property type="match status" value="1"/>
</dbReference>
<dbReference type="OrthoDB" id="1937329at2759"/>
<gene>
    <name evidence="2" type="primary">LOC109001943</name>
</gene>
<reference evidence="2" key="1">
    <citation type="submission" date="2025-08" db="UniProtKB">
        <authorList>
            <consortium name="RefSeq"/>
        </authorList>
    </citation>
    <scope>IDENTIFICATION</scope>
    <source>
        <tissue evidence="2">Leaves</tissue>
    </source>
</reference>
<dbReference type="InParanoid" id="A0A2I4FTL7"/>
<dbReference type="PANTHER" id="PTHR34788">
    <property type="entry name" value="F15I1.22"/>
    <property type="match status" value="1"/>
</dbReference>
<evidence type="ECO:0000313" key="1">
    <source>
        <dbReference type="Proteomes" id="UP000235220"/>
    </source>
</evidence>
<sequence>MDLDHETHHPYPTAETHLTPAVRYSARRQIPLRRRRKLPIVRLGSDGKKPRRVLALVKMFRRIRLRWLKLQYMRMMRKFKEYYRNLVKDLMEAGATLETFHQRVIMEASLAVPVMGVSFNSYPSVPGSHRPRTLMM</sequence>
<dbReference type="Proteomes" id="UP000235220">
    <property type="component" value="Chromosome 7"/>
</dbReference>
<accession>A0A2I4FTL7</accession>
<keyword evidence="1" id="KW-1185">Reference proteome</keyword>
<dbReference type="RefSeq" id="XP_018834998.2">
    <property type="nucleotide sequence ID" value="XM_018979453.2"/>
</dbReference>
<organism evidence="1 2">
    <name type="scientific">Juglans regia</name>
    <name type="common">English walnut</name>
    <dbReference type="NCBI Taxonomy" id="51240"/>
    <lineage>
        <taxon>Eukaryota</taxon>
        <taxon>Viridiplantae</taxon>
        <taxon>Streptophyta</taxon>
        <taxon>Embryophyta</taxon>
        <taxon>Tracheophyta</taxon>
        <taxon>Spermatophyta</taxon>
        <taxon>Magnoliopsida</taxon>
        <taxon>eudicotyledons</taxon>
        <taxon>Gunneridae</taxon>
        <taxon>Pentapetalae</taxon>
        <taxon>rosids</taxon>
        <taxon>fabids</taxon>
        <taxon>Fagales</taxon>
        <taxon>Juglandaceae</taxon>
        <taxon>Juglans</taxon>
    </lineage>
</organism>
<evidence type="ECO:0000313" key="2">
    <source>
        <dbReference type="RefSeq" id="XP_018834998.2"/>
    </source>
</evidence>
<dbReference type="FunCoup" id="A0A2I4FTL7">
    <property type="interactions" value="396"/>
</dbReference>
<protein>
    <submittedName>
        <fullName evidence="2">Uncharacterized protein LOC109001943</fullName>
    </submittedName>
</protein>
<dbReference type="AlphaFoldDB" id="A0A2I4FTL7"/>
<name>A0A2I4FTL7_JUGRE</name>
<proteinExistence type="predicted"/>